<proteinExistence type="predicted"/>
<feature type="non-terminal residue" evidence="2">
    <location>
        <position position="480"/>
    </location>
</feature>
<feature type="region of interest" description="Disordered" evidence="1">
    <location>
        <begin position="92"/>
        <end position="228"/>
    </location>
</feature>
<feature type="compositionally biased region" description="Polar residues" evidence="1">
    <location>
        <begin position="92"/>
        <end position="104"/>
    </location>
</feature>
<protein>
    <submittedName>
        <fullName evidence="2">Uncharacterized protein</fullName>
    </submittedName>
</protein>
<feature type="compositionally biased region" description="Polar residues" evidence="1">
    <location>
        <begin position="8"/>
        <end position="17"/>
    </location>
</feature>
<evidence type="ECO:0000313" key="2">
    <source>
        <dbReference type="EMBL" id="RPD54690.1"/>
    </source>
</evidence>
<keyword evidence="3" id="KW-1185">Reference proteome</keyword>
<accession>A0A5C2RVG9</accession>
<evidence type="ECO:0000313" key="3">
    <source>
        <dbReference type="Proteomes" id="UP000313359"/>
    </source>
</evidence>
<gene>
    <name evidence="2" type="ORF">L227DRAFT_616027</name>
</gene>
<feature type="region of interest" description="Disordered" evidence="1">
    <location>
        <begin position="1"/>
        <end position="68"/>
    </location>
</feature>
<feature type="compositionally biased region" description="Acidic residues" evidence="1">
    <location>
        <begin position="109"/>
        <end position="118"/>
    </location>
</feature>
<evidence type="ECO:0000256" key="1">
    <source>
        <dbReference type="SAM" id="MobiDB-lite"/>
    </source>
</evidence>
<dbReference type="AlphaFoldDB" id="A0A5C2RVG9"/>
<dbReference type="OrthoDB" id="10688030at2759"/>
<name>A0A5C2RVG9_9APHY</name>
<reference evidence="2" key="1">
    <citation type="journal article" date="2018" name="Genome Biol. Evol.">
        <title>Genomics and development of Lentinus tigrinus, a white-rot wood-decaying mushroom with dimorphic fruiting bodies.</title>
        <authorList>
            <person name="Wu B."/>
            <person name="Xu Z."/>
            <person name="Knudson A."/>
            <person name="Carlson A."/>
            <person name="Chen N."/>
            <person name="Kovaka S."/>
            <person name="LaButti K."/>
            <person name="Lipzen A."/>
            <person name="Pennachio C."/>
            <person name="Riley R."/>
            <person name="Schakwitz W."/>
            <person name="Umezawa K."/>
            <person name="Ohm R.A."/>
            <person name="Grigoriev I.V."/>
            <person name="Nagy L.G."/>
            <person name="Gibbons J."/>
            <person name="Hibbett D."/>
        </authorList>
    </citation>
    <scope>NUCLEOTIDE SEQUENCE [LARGE SCALE GENOMIC DNA]</scope>
    <source>
        <strain evidence="2">ALCF2SS1-6</strain>
    </source>
</reference>
<sequence length="480" mass="51839">MAPRKTAVTRTSSTKAAVSSAGEVTPPSKKVTTQTRGVKATPAKATPAKVTAAQSCKASAKAPTKGATATGFTYHRQSCSCCDCSGQSFSQESHQVSIEEQTAETLREDSDDALDEDASPTKKSRTVPCEDDPASEDEPASEDVDMSEDVPAKGGRKVTRTPSAAASTKPKKTVPLPRCQTVKAQAAAKAKATATEKKGAAKARGPRKVNPPDAGERFFNPAEDESTRRSNVFLRARLTRLFTRHTSTVDIEDEDDVEGIRYTMEGIKIKQEPVTEVGEKPLKTLTLEKSKEVRFHSDDEMEVDSKPSNVNSIPSQYSDQHLDDLLNGNVVHKGNDSSGVLDYDTPEALDPSYALPIVICLTLSPAIEDAYRICRRSLLRVILYAGGEGDNPFVINPARYDPSKAVPYVFMSSKPRVLCCKGSGAGTVPHRFICVDVVVVIDCHVVNSTHLYRDPSKVVKQLIASPLRGEHERAAGFFGT</sequence>
<feature type="compositionally biased region" description="Acidic residues" evidence="1">
    <location>
        <begin position="129"/>
        <end position="148"/>
    </location>
</feature>
<dbReference type="EMBL" id="ML122303">
    <property type="protein sequence ID" value="RPD54690.1"/>
    <property type="molecule type" value="Genomic_DNA"/>
</dbReference>
<organism evidence="2 3">
    <name type="scientific">Lentinus tigrinus ALCF2SS1-6</name>
    <dbReference type="NCBI Taxonomy" id="1328759"/>
    <lineage>
        <taxon>Eukaryota</taxon>
        <taxon>Fungi</taxon>
        <taxon>Dikarya</taxon>
        <taxon>Basidiomycota</taxon>
        <taxon>Agaricomycotina</taxon>
        <taxon>Agaricomycetes</taxon>
        <taxon>Polyporales</taxon>
        <taxon>Polyporaceae</taxon>
        <taxon>Lentinus</taxon>
    </lineage>
</organism>
<feature type="compositionally biased region" description="Low complexity" evidence="1">
    <location>
        <begin position="183"/>
        <end position="193"/>
    </location>
</feature>
<feature type="compositionally biased region" description="Low complexity" evidence="1">
    <location>
        <begin position="38"/>
        <end position="68"/>
    </location>
</feature>
<dbReference type="Proteomes" id="UP000313359">
    <property type="component" value="Unassembled WGS sequence"/>
</dbReference>